<evidence type="ECO:0000256" key="3">
    <source>
        <dbReference type="SAM" id="MobiDB-lite"/>
    </source>
</evidence>
<dbReference type="Gene3D" id="3.30.70.330">
    <property type="match status" value="1"/>
</dbReference>
<keyword evidence="6" id="KW-1185">Reference proteome</keyword>
<feature type="region of interest" description="Disordered" evidence="3">
    <location>
        <begin position="143"/>
        <end position="169"/>
    </location>
</feature>
<dbReference type="SMART" id="SM00360">
    <property type="entry name" value="RRM"/>
    <property type="match status" value="1"/>
</dbReference>
<feature type="compositionally biased region" description="Basic and acidic residues" evidence="3">
    <location>
        <begin position="341"/>
        <end position="356"/>
    </location>
</feature>
<evidence type="ECO:0000313" key="6">
    <source>
        <dbReference type="Proteomes" id="UP000565441"/>
    </source>
</evidence>
<feature type="compositionally biased region" description="Polar residues" evidence="3">
    <location>
        <begin position="275"/>
        <end position="286"/>
    </location>
</feature>
<dbReference type="EMBL" id="JAACJP010000052">
    <property type="protein sequence ID" value="KAF5370460.1"/>
    <property type="molecule type" value="Genomic_DNA"/>
</dbReference>
<dbReference type="PROSITE" id="PS50102">
    <property type="entry name" value="RRM"/>
    <property type="match status" value="1"/>
</dbReference>
<dbReference type="InterPro" id="IPR000504">
    <property type="entry name" value="RRM_dom"/>
</dbReference>
<evidence type="ECO:0000256" key="1">
    <source>
        <dbReference type="ARBA" id="ARBA00022884"/>
    </source>
</evidence>
<dbReference type="PANTHER" id="PTHR23236:SF11">
    <property type="entry name" value="EUKARYOTIC TRANSLATION INITIATION FACTOR 4H"/>
    <property type="match status" value="1"/>
</dbReference>
<dbReference type="GO" id="GO:0003723">
    <property type="term" value="F:RNA binding"/>
    <property type="evidence" value="ECO:0007669"/>
    <property type="project" value="UniProtKB-UniRule"/>
</dbReference>
<dbReference type="InterPro" id="IPR035979">
    <property type="entry name" value="RBD_domain_sf"/>
</dbReference>
<proteinExistence type="predicted"/>
<dbReference type="InterPro" id="IPR012677">
    <property type="entry name" value="Nucleotide-bd_a/b_plait_sf"/>
</dbReference>
<feature type="region of interest" description="Disordered" evidence="3">
    <location>
        <begin position="250"/>
        <end position="301"/>
    </location>
</feature>
<dbReference type="AlphaFoldDB" id="A0A8H5LUF2"/>
<feature type="domain" description="RRM" evidence="4">
    <location>
        <begin position="81"/>
        <end position="150"/>
    </location>
</feature>
<keyword evidence="1 2" id="KW-0694">RNA-binding</keyword>
<evidence type="ECO:0000313" key="5">
    <source>
        <dbReference type="EMBL" id="KAF5370460.1"/>
    </source>
</evidence>
<reference evidence="5 6" key="1">
    <citation type="journal article" date="2020" name="ISME J.">
        <title>Uncovering the hidden diversity of litter-decomposition mechanisms in mushroom-forming fungi.</title>
        <authorList>
            <person name="Floudas D."/>
            <person name="Bentzer J."/>
            <person name="Ahren D."/>
            <person name="Johansson T."/>
            <person name="Persson P."/>
            <person name="Tunlid A."/>
        </authorList>
    </citation>
    <scope>NUCLEOTIDE SEQUENCE [LARGE SCALE GENOMIC DNA]</scope>
    <source>
        <strain evidence="5 6">CBS 661.87</strain>
    </source>
</reference>
<dbReference type="GO" id="GO:0005730">
    <property type="term" value="C:nucleolus"/>
    <property type="evidence" value="ECO:0007669"/>
    <property type="project" value="TreeGrafter"/>
</dbReference>
<feature type="region of interest" description="Disordered" evidence="3">
    <location>
        <begin position="335"/>
        <end position="387"/>
    </location>
</feature>
<protein>
    <recommendedName>
        <fullName evidence="4">RRM domain-containing protein</fullName>
    </recommendedName>
</protein>
<accession>A0A8H5LUF2</accession>
<dbReference type="SUPFAM" id="SSF54928">
    <property type="entry name" value="RNA-binding domain, RBD"/>
    <property type="match status" value="1"/>
</dbReference>
<feature type="compositionally biased region" description="Basic residues" evidence="3">
    <location>
        <begin position="220"/>
        <end position="229"/>
    </location>
</feature>
<feature type="region of interest" description="Disordered" evidence="3">
    <location>
        <begin position="22"/>
        <end position="73"/>
    </location>
</feature>
<dbReference type="Proteomes" id="UP000565441">
    <property type="component" value="Unassembled WGS sequence"/>
</dbReference>
<dbReference type="PANTHER" id="PTHR23236">
    <property type="entry name" value="EUKARYOTIC TRANSLATION INITIATION FACTOR 4B/4H"/>
    <property type="match status" value="1"/>
</dbReference>
<evidence type="ECO:0000259" key="4">
    <source>
        <dbReference type="PROSITE" id="PS50102"/>
    </source>
</evidence>
<feature type="compositionally biased region" description="Basic and acidic residues" evidence="3">
    <location>
        <begin position="37"/>
        <end position="67"/>
    </location>
</feature>
<evidence type="ECO:0000256" key="2">
    <source>
        <dbReference type="PROSITE-ProRule" id="PRU00176"/>
    </source>
</evidence>
<organism evidence="5 6">
    <name type="scientific">Tricholomella constricta</name>
    <dbReference type="NCBI Taxonomy" id="117010"/>
    <lineage>
        <taxon>Eukaryota</taxon>
        <taxon>Fungi</taxon>
        <taxon>Dikarya</taxon>
        <taxon>Basidiomycota</taxon>
        <taxon>Agaricomycotina</taxon>
        <taxon>Agaricomycetes</taxon>
        <taxon>Agaricomycetidae</taxon>
        <taxon>Agaricales</taxon>
        <taxon>Tricholomatineae</taxon>
        <taxon>Lyophyllaceae</taxon>
        <taxon>Tricholomella</taxon>
    </lineage>
</organism>
<comment type="caution">
    <text evidence="5">The sequence shown here is derived from an EMBL/GenBank/DDBJ whole genome shotgun (WGS) entry which is preliminary data.</text>
</comment>
<sequence length="445" mass="47801">MPPKKAKKIPLNEFLGNDALGSWADEMDSLPSAPAARNDDDPGDRYGRRDDFLSSRPDRLGPPRDDVPMPTSTSVHCVHRNLAFDLTESELEEFFGPSKTKSVKIIKDREDKPKGFGYIEFEELDGLKDALAKSGSNFSGRTVRVSVAEPPKERSGFGGGNGFDDEANSTTPGGATALFLTSANLAIPHAAVSMGLLPQSLVPLSPTSRPSGADPVSRPLKARPARRSSRSVDQRQQICAVCQPSEEKFGSMRAEGTWTSRDTALDEGDWRSARPKSNISPDSSTPPHHRWVGGSSSFSRGRAVRLSPDPIILPQNELHACRGLYKRTCKPLRSRTAVDVTNKDKESKSPRAEPPHGRSHAPTTGPPVLARQKLPAPPRPRIQAGVGAQCAATLSFASAAAAKRDAASAIAAASNEKAEPQDEKRAKAEADDVEKVVEKVAEVAI</sequence>
<gene>
    <name evidence="5" type="ORF">D9615_009777</name>
</gene>
<feature type="region of interest" description="Disordered" evidence="3">
    <location>
        <begin position="205"/>
        <end position="236"/>
    </location>
</feature>
<name>A0A8H5LUF2_9AGAR</name>
<dbReference type="OrthoDB" id="48651at2759"/>
<dbReference type="Pfam" id="PF00076">
    <property type="entry name" value="RRM_1"/>
    <property type="match status" value="1"/>
</dbReference>